<dbReference type="PANTHER" id="PTHR38797:SF4">
    <property type="entry name" value="NUCLEAR PORE COMPLEX PROTEIN NUP85"/>
    <property type="match status" value="1"/>
</dbReference>
<dbReference type="EMBL" id="CP119878">
    <property type="protein sequence ID" value="WFD34844.1"/>
    <property type="molecule type" value="Genomic_DNA"/>
</dbReference>
<dbReference type="AlphaFoldDB" id="A0AAF0J6R4"/>
<keyword evidence="2" id="KW-1185">Reference proteome</keyword>
<dbReference type="Pfam" id="PF12311">
    <property type="entry name" value="DUF3632"/>
    <property type="match status" value="1"/>
</dbReference>
<organism evidence="1 2">
    <name type="scientific">Malassezia cuniculi</name>
    <dbReference type="NCBI Taxonomy" id="948313"/>
    <lineage>
        <taxon>Eukaryota</taxon>
        <taxon>Fungi</taxon>
        <taxon>Dikarya</taxon>
        <taxon>Basidiomycota</taxon>
        <taxon>Ustilaginomycotina</taxon>
        <taxon>Malasseziomycetes</taxon>
        <taxon>Malasseziales</taxon>
        <taxon>Malasseziaceae</taxon>
        <taxon>Malassezia</taxon>
    </lineage>
</organism>
<accession>A0AAF0J6R4</accession>
<dbReference type="InterPro" id="IPR053204">
    <property type="entry name" value="Oxopyrrolidines_Biosynth-assoc"/>
</dbReference>
<evidence type="ECO:0000313" key="2">
    <source>
        <dbReference type="Proteomes" id="UP001219933"/>
    </source>
</evidence>
<protein>
    <submittedName>
        <fullName evidence="1">Uncharacterized protein</fullName>
    </submittedName>
</protein>
<evidence type="ECO:0000313" key="1">
    <source>
        <dbReference type="EMBL" id="WFD34844.1"/>
    </source>
</evidence>
<name>A0AAF0J6R4_9BASI</name>
<dbReference type="InterPro" id="IPR022085">
    <property type="entry name" value="OpdG"/>
</dbReference>
<gene>
    <name evidence="1" type="ORF">MCUN1_001688</name>
</gene>
<reference evidence="1" key="1">
    <citation type="submission" date="2023-03" db="EMBL/GenBank/DDBJ databases">
        <title>Mating type loci evolution in Malassezia.</title>
        <authorList>
            <person name="Coelho M.A."/>
        </authorList>
    </citation>
    <scope>NUCLEOTIDE SEQUENCE</scope>
    <source>
        <strain evidence="1">CBS 11721</strain>
    </source>
</reference>
<proteinExistence type="predicted"/>
<dbReference type="Proteomes" id="UP001219933">
    <property type="component" value="Chromosome 2"/>
</dbReference>
<dbReference type="PANTHER" id="PTHR38797">
    <property type="entry name" value="NUCLEAR PORE COMPLEX PROTEIN NUP85-RELATED"/>
    <property type="match status" value="1"/>
</dbReference>
<sequence>MTLAAVTETLRECLSRTPDDGVERINECYRQSANGNDFIWEFWEGVIAVAASLGAESSEMDALVQLIEKLVATHVDDIEEQAIWESKRGLSLSLRENLDSGIWDTLPFGVLAMRETLETDAGMHSHELDKRLKVLQAWVVHAGEHLHRNSGGEENRLMLPGHLWDGPGGMSKDRWDFWKKQLGKLDASENVARSIISSMDGVEKK</sequence>